<comment type="caution">
    <text evidence="3">The sequence shown here is derived from an EMBL/GenBank/DDBJ whole genome shotgun (WGS) entry which is preliminary data.</text>
</comment>
<dbReference type="Proteomes" id="UP000824134">
    <property type="component" value="Unassembled WGS sequence"/>
</dbReference>
<feature type="compositionally biased region" description="Polar residues" evidence="1">
    <location>
        <begin position="63"/>
        <end position="78"/>
    </location>
</feature>
<evidence type="ECO:0000313" key="3">
    <source>
        <dbReference type="EMBL" id="HIY94249.1"/>
    </source>
</evidence>
<organism evidence="3 4">
    <name type="scientific">Candidatus Rothia avicola</name>
    <dbReference type="NCBI Taxonomy" id="2840478"/>
    <lineage>
        <taxon>Bacteria</taxon>
        <taxon>Bacillati</taxon>
        <taxon>Actinomycetota</taxon>
        <taxon>Actinomycetes</taxon>
        <taxon>Micrococcales</taxon>
        <taxon>Micrococcaceae</taxon>
        <taxon>Rothia</taxon>
    </lineage>
</organism>
<gene>
    <name evidence="3" type="ORF">H9821_01090</name>
</gene>
<keyword evidence="2" id="KW-0812">Transmembrane</keyword>
<evidence type="ECO:0000256" key="1">
    <source>
        <dbReference type="SAM" id="MobiDB-lite"/>
    </source>
</evidence>
<feature type="transmembrane region" description="Helical" evidence="2">
    <location>
        <begin position="7"/>
        <end position="23"/>
    </location>
</feature>
<reference evidence="3" key="1">
    <citation type="journal article" date="2021" name="PeerJ">
        <title>Extensive microbial diversity within the chicken gut microbiome revealed by metagenomics and culture.</title>
        <authorList>
            <person name="Gilroy R."/>
            <person name="Ravi A."/>
            <person name="Getino M."/>
            <person name="Pursley I."/>
            <person name="Horton D.L."/>
            <person name="Alikhan N.F."/>
            <person name="Baker D."/>
            <person name="Gharbi K."/>
            <person name="Hall N."/>
            <person name="Watson M."/>
            <person name="Adriaenssens E.M."/>
            <person name="Foster-Nyarko E."/>
            <person name="Jarju S."/>
            <person name="Secka A."/>
            <person name="Antonio M."/>
            <person name="Oren A."/>
            <person name="Chaudhuri R.R."/>
            <person name="La Ragione R."/>
            <person name="Hildebrand F."/>
            <person name="Pallen M.J."/>
        </authorList>
    </citation>
    <scope>NUCLEOTIDE SEQUENCE</scope>
    <source>
        <strain evidence="3">ChiHjej12B11-9195</strain>
    </source>
</reference>
<feature type="region of interest" description="Disordered" evidence="1">
    <location>
        <begin position="57"/>
        <end position="78"/>
    </location>
</feature>
<feature type="transmembrane region" description="Helical" evidence="2">
    <location>
        <begin position="29"/>
        <end position="47"/>
    </location>
</feature>
<dbReference type="EMBL" id="DXCN01000011">
    <property type="protein sequence ID" value="HIY94249.1"/>
    <property type="molecule type" value="Genomic_DNA"/>
</dbReference>
<keyword evidence="2" id="KW-0472">Membrane</keyword>
<evidence type="ECO:0000313" key="4">
    <source>
        <dbReference type="Proteomes" id="UP000824134"/>
    </source>
</evidence>
<name>A0A9D1ZR39_9MICC</name>
<proteinExistence type="predicted"/>
<sequence length="78" mass="8483">MNVTHLMIIGFGAILLLAGVLAPEGGWNIYVMILGFLHIVVGNVLVFRQMQKNFRDRAEAAAQTPSPEGTTTEANSRN</sequence>
<protein>
    <submittedName>
        <fullName evidence="3">Uncharacterized protein</fullName>
    </submittedName>
</protein>
<dbReference type="AlphaFoldDB" id="A0A9D1ZR39"/>
<reference evidence="3" key="2">
    <citation type="submission" date="2021-04" db="EMBL/GenBank/DDBJ databases">
        <authorList>
            <person name="Gilroy R."/>
        </authorList>
    </citation>
    <scope>NUCLEOTIDE SEQUENCE</scope>
    <source>
        <strain evidence="3">ChiHjej12B11-9195</strain>
    </source>
</reference>
<keyword evidence="2" id="KW-1133">Transmembrane helix</keyword>
<accession>A0A9D1ZR39</accession>
<evidence type="ECO:0000256" key="2">
    <source>
        <dbReference type="SAM" id="Phobius"/>
    </source>
</evidence>